<protein>
    <recommendedName>
        <fullName evidence="9">Mesothelin</fullName>
    </recommendedName>
</protein>
<proteinExistence type="inferred from homology"/>
<dbReference type="PROSITE" id="PS51257">
    <property type="entry name" value="PROKAR_LIPOPROTEIN"/>
    <property type="match status" value="1"/>
</dbReference>
<sequence length="1647" mass="182030">MKCSTVINSFLATGDFSKWHCSYTITSYACSSVVNITESRLADLLKCIANNRMNFTKEALKLFFTRVSGVLNGALSAYTNETTAPSPSKALILDVLGELRVNSFSTENLTNMDLIKQWFLTRFKPFLASASVDFLSCLSTKNFSCETYQAIVTGLNNLFSVMDNRGQKWGYSFFMKPFLSRYNASGSSCTSNITNSRDWLQKNYGQFVVFAEYRDLVHLNSNFSGLEALDLLTPVQIAELTLDPKVGALNKVGIMNKVIDGLQNRSQDRQLHDFFTHFAHITMQNNMIVINNTDVRNAMLNRTFTALSPAFPTFSSAMWKDWFQTKLVLLLPSINPGTLKALTKNITCDSYQEIIKGLDGVFRSLSPEQSQTVFNFSKDYLMQQSPAGFSCVNNTTSNKDWLVKNLGKFSASASYMDLTLLNKNFTGMEDWDILTFLQFTQLAATPGRLNTSEDVRKLMTFLNSSDSAQFFDLFIPALQGRDLPNAVKTALLQGALDKGNLSAADDAAILRWLGTRLKPLLPALTPNQVPLLFSILKNKNCSTNHQAVAILSSISGKINTTVQREVFNNIVTSLKDPAPLRCYTKKSFLVYMNDTFLNFRSFLTLTSILSVAPETRAAELVNTVTPSELSEFLSVPERIDNPTLLTEVLKNYTQLPLFVEGFNGRISQVNMSKAIKSSILRAVWPTVLSTDSESELNKWFTKRLIPYLEAFDKNLITSSDTLAAKCLPFRKMVQVLGNSSSYYTDFDRKDVYGTLKSYLSTGEKPKCYNAADPVLNSTAWFANYLGPFINFSSQNDINLFGLTEQLKIFADNPDNLKLMNNELIPQDVHALYSSLVFDQNPAFSITELPDPLLCVAPDTGYSSVKPAELQALSERLLKVCNKTLDSAIISNVAGNIQNASADVIKALGSQSGQLSQGQLDQIQPGVLNQTLNILNTVSWNQEQAILLVTKLFANGYKLDSVNSLTSLGTLVQGLPSTTIESVSPDVAVNAAKDPAFVQNIIRGPEVVQQIFVNKIITGNNDPNVMLQNIPDDMAGLIPLPLLTFSGNTFNLEQMEKKTWKKEQASLFFDKLASSTTNYTNLSPSVLQGFSCSAVQNIPNNNIVNIIKACRVKKVPLVEDQLSCMAYHVTANASAQDFTSYPVDMLLYYPYSQIQSANFKSYFKEIGGANFNVFSEASNRPTALINSAKNCLGITGTSLSSEHLNVLNNMVCILNGSYIENSDSLILEKLKKCEQLTGQQIASVEKVLFSGTTKYGNPSTWTQQTLKDLEELPLFLTSEFWSKFKKDDRKSFLKDQNNVKKSLKKELFRQLDLKKRARRAAGCTVGEITTAKINEATFPVDYDETQFGLCLANNTAKDNLALLTEKVLVENYQAILLQKLKEAYNNNIPEDQLKLLGGTSRVASVSDINSWTITTLDTLSALMKSEDGRWDADKSAAIITKYLGAGKTLDAVALKAIGGESLCSLSLSQLKTITGPNLLDAGALDISSCTPEKKKELYNTASAALFNQRSDALTYYNLIKPYLGGAPLEEVQRIAHQNINMDITTFKNLDKDVIMKLSPDTVRTLLGSNLRDLESQVNDPVIKEWMSRQVQSTLNSLGVTGVIGIPDPLPSGVLTIPKPVSAGVNVITPHVLQTLFIGVLIAALQKIL</sequence>
<reference evidence="7 8" key="1">
    <citation type="submission" date="2021-05" db="EMBL/GenBank/DDBJ databases">
        <authorList>
            <person name="Zahm M."/>
            <person name="Klopp C."/>
            <person name="Cabau C."/>
            <person name="Kuhl H."/>
            <person name="Suciu R."/>
            <person name="Ciorpac M."/>
            <person name="Holostenco D."/>
            <person name="Gessner J."/>
            <person name="Wuertz S."/>
            <person name="Hohne C."/>
            <person name="Stock M."/>
            <person name="Gislard M."/>
            <person name="Lluch J."/>
            <person name="Milhes M."/>
            <person name="Lampietro C."/>
            <person name="Lopez Roques C."/>
            <person name="Donnadieu C."/>
            <person name="Du K."/>
            <person name="Schartl M."/>
            <person name="Guiguen Y."/>
        </authorList>
    </citation>
    <scope>NUCLEOTIDE SEQUENCE [LARGE SCALE GENOMIC DNA]</scope>
    <source>
        <strain evidence="7">Hh-F2</strain>
        <tissue evidence="7">Blood</tissue>
    </source>
</reference>
<dbReference type="InterPro" id="IPR026664">
    <property type="entry name" value="Stereocilin-rel"/>
</dbReference>
<dbReference type="EMBL" id="JAHFZB010000014">
    <property type="protein sequence ID" value="KAK6481633.1"/>
    <property type="molecule type" value="Genomic_DNA"/>
</dbReference>
<dbReference type="SUPFAM" id="SSF48371">
    <property type="entry name" value="ARM repeat"/>
    <property type="match status" value="1"/>
</dbReference>
<evidence type="ECO:0000256" key="3">
    <source>
        <dbReference type="ARBA" id="ARBA00022729"/>
    </source>
</evidence>
<dbReference type="InterPro" id="IPR016024">
    <property type="entry name" value="ARM-type_fold"/>
</dbReference>
<evidence type="ECO:0000313" key="8">
    <source>
        <dbReference type="Proteomes" id="UP001369086"/>
    </source>
</evidence>
<dbReference type="Pfam" id="PF06060">
    <property type="entry name" value="Mesothelin"/>
    <property type="match status" value="1"/>
</dbReference>
<evidence type="ECO:0000256" key="4">
    <source>
        <dbReference type="ARBA" id="ARBA00022889"/>
    </source>
</evidence>
<name>A0ABR0ZA61_HUSHU</name>
<organism evidence="7 8">
    <name type="scientific">Huso huso</name>
    <name type="common">Beluga</name>
    <name type="synonym">Acipenser huso</name>
    <dbReference type="NCBI Taxonomy" id="61971"/>
    <lineage>
        <taxon>Eukaryota</taxon>
        <taxon>Metazoa</taxon>
        <taxon>Chordata</taxon>
        <taxon>Craniata</taxon>
        <taxon>Vertebrata</taxon>
        <taxon>Euteleostomi</taxon>
        <taxon>Actinopterygii</taxon>
        <taxon>Chondrostei</taxon>
        <taxon>Acipenseriformes</taxon>
        <taxon>Acipenseridae</taxon>
        <taxon>Huso</taxon>
    </lineage>
</organism>
<keyword evidence="4" id="KW-0130">Cell adhesion</keyword>
<evidence type="ECO:0000313" key="7">
    <source>
        <dbReference type="EMBL" id="KAK6481633.1"/>
    </source>
</evidence>
<keyword evidence="8" id="KW-1185">Reference proteome</keyword>
<evidence type="ECO:0000256" key="1">
    <source>
        <dbReference type="ARBA" id="ARBA00004370"/>
    </source>
</evidence>
<dbReference type="Proteomes" id="UP001369086">
    <property type="component" value="Unassembled WGS sequence"/>
</dbReference>
<dbReference type="PANTHER" id="PTHR23412:SF6">
    <property type="entry name" value="MESOTHELIN"/>
    <property type="match status" value="1"/>
</dbReference>
<accession>A0ABR0ZA61</accession>
<evidence type="ECO:0000256" key="2">
    <source>
        <dbReference type="ARBA" id="ARBA00011016"/>
    </source>
</evidence>
<comment type="similarity">
    <text evidence="2">Belongs to the mesothelin family.</text>
</comment>
<evidence type="ECO:0000256" key="6">
    <source>
        <dbReference type="ARBA" id="ARBA00023180"/>
    </source>
</evidence>
<gene>
    <name evidence="7" type="ORF">HHUSO_G16101</name>
</gene>
<comment type="caution">
    <text evidence="7">The sequence shown here is derived from an EMBL/GenBank/DDBJ whole genome shotgun (WGS) entry which is preliminary data.</text>
</comment>
<dbReference type="PANTHER" id="PTHR23412">
    <property type="entry name" value="STEREOCILIN RELATED"/>
    <property type="match status" value="1"/>
</dbReference>
<keyword evidence="5" id="KW-0472">Membrane</keyword>
<dbReference type="InterPro" id="IPR010335">
    <property type="entry name" value="Mesothelin"/>
</dbReference>
<evidence type="ECO:0008006" key="9">
    <source>
        <dbReference type="Google" id="ProtNLM"/>
    </source>
</evidence>
<evidence type="ECO:0000256" key="5">
    <source>
        <dbReference type="ARBA" id="ARBA00023136"/>
    </source>
</evidence>
<keyword evidence="6" id="KW-0325">Glycoprotein</keyword>
<keyword evidence="3" id="KW-0732">Signal</keyword>
<comment type="subcellular location">
    <subcellularLocation>
        <location evidence="1">Membrane</location>
    </subcellularLocation>
</comment>